<dbReference type="Gene3D" id="3.40.50.1820">
    <property type="entry name" value="alpha/beta hydrolase"/>
    <property type="match status" value="1"/>
</dbReference>
<dbReference type="STRING" id="1108044.GOOTI_187_00220"/>
<name>H5TQX9_GORO1</name>
<dbReference type="Proteomes" id="UP000005038">
    <property type="component" value="Unassembled WGS sequence"/>
</dbReference>
<evidence type="ECO:0000256" key="1">
    <source>
        <dbReference type="ARBA" id="ARBA00022801"/>
    </source>
</evidence>
<evidence type="ECO:0000313" key="4">
    <source>
        <dbReference type="Proteomes" id="UP000005038"/>
    </source>
</evidence>
<dbReference type="InterPro" id="IPR029058">
    <property type="entry name" value="AB_hydrolase_fold"/>
</dbReference>
<dbReference type="SUPFAM" id="SSF53474">
    <property type="entry name" value="alpha/beta-Hydrolases"/>
    <property type="match status" value="1"/>
</dbReference>
<comment type="caution">
    <text evidence="3">The sequence shown here is derived from an EMBL/GenBank/DDBJ whole genome shotgun (WGS) entry which is preliminary data.</text>
</comment>
<sequence length="286" mass="31314">MSDKITQFTRDGLLFDVADSGPQSPTASELPVILLHGFPERASCWTGVTALLNEHGLRTVAPDQRGYSRGARPRPIRAYRMDELVDDVIALADALDAPRFHLVGHDWGASVAYLVAARHPDRVATLTTLAVPHPAAFLRAMPHGQAIKSWYMAFFQLPGLPERALTYLARSGGGPGGRFESYPGYSERLSREIVDDGALTGGLNWYRAMRYQSVRSLADEIVRVPTTYVYGDKDSFLGKAGARGCAAFVDAPYEFIVAEGVDHWMPERVPELVADAVVARVESQPS</sequence>
<evidence type="ECO:0000259" key="2">
    <source>
        <dbReference type="Pfam" id="PF00561"/>
    </source>
</evidence>
<dbReference type="InterPro" id="IPR000639">
    <property type="entry name" value="Epox_hydrolase-like"/>
</dbReference>
<keyword evidence="1 3" id="KW-0378">Hydrolase</keyword>
<protein>
    <submittedName>
        <fullName evidence="3">Epoxide hydrolase</fullName>
    </submittedName>
</protein>
<dbReference type="PRINTS" id="PR00111">
    <property type="entry name" value="ABHYDROLASE"/>
</dbReference>
<dbReference type="OrthoDB" id="2987348at2"/>
<dbReference type="Pfam" id="PF00561">
    <property type="entry name" value="Abhydrolase_1"/>
    <property type="match status" value="1"/>
</dbReference>
<feature type="domain" description="AB hydrolase-1" evidence="2">
    <location>
        <begin position="31"/>
        <end position="265"/>
    </location>
</feature>
<organism evidence="3 4">
    <name type="scientific">Gordonia otitidis (strain DSM 44809 / CCUG 52243 / JCM 12355 / NBRC 100426 / IFM 10032)</name>
    <dbReference type="NCBI Taxonomy" id="1108044"/>
    <lineage>
        <taxon>Bacteria</taxon>
        <taxon>Bacillati</taxon>
        <taxon>Actinomycetota</taxon>
        <taxon>Actinomycetes</taxon>
        <taxon>Mycobacteriales</taxon>
        <taxon>Gordoniaceae</taxon>
        <taxon>Gordonia</taxon>
    </lineage>
</organism>
<accession>H5TQX9</accession>
<gene>
    <name evidence="3" type="ORF">GOOTI_187_00220</name>
</gene>
<dbReference type="InterPro" id="IPR000073">
    <property type="entry name" value="AB_hydrolase_1"/>
</dbReference>
<dbReference type="PRINTS" id="PR00412">
    <property type="entry name" value="EPOXHYDRLASE"/>
</dbReference>
<reference evidence="3" key="1">
    <citation type="submission" date="2012-02" db="EMBL/GenBank/DDBJ databases">
        <title>Whole genome shotgun sequence of Gordonia otitidis NBRC 100426.</title>
        <authorList>
            <person name="Yoshida I."/>
            <person name="Hosoyama A."/>
            <person name="Tsuchikane K."/>
            <person name="Katsumata H."/>
            <person name="Yamazaki S."/>
            <person name="Fujita N."/>
        </authorList>
    </citation>
    <scope>NUCLEOTIDE SEQUENCE [LARGE SCALE GENOMIC DNA]</scope>
    <source>
        <strain evidence="3">NBRC 100426</strain>
    </source>
</reference>
<dbReference type="PANTHER" id="PTHR43329">
    <property type="entry name" value="EPOXIDE HYDROLASE"/>
    <property type="match status" value="1"/>
</dbReference>
<keyword evidence="4" id="KW-1185">Reference proteome</keyword>
<proteinExistence type="predicted"/>
<dbReference type="RefSeq" id="WP_007240089.1">
    <property type="nucleotide sequence ID" value="NZ_BAFB01000187.1"/>
</dbReference>
<dbReference type="EMBL" id="BAFB01000187">
    <property type="protein sequence ID" value="GAB35887.1"/>
    <property type="molecule type" value="Genomic_DNA"/>
</dbReference>
<evidence type="ECO:0000313" key="3">
    <source>
        <dbReference type="EMBL" id="GAB35887.1"/>
    </source>
</evidence>
<dbReference type="AlphaFoldDB" id="H5TQX9"/>
<dbReference type="GO" id="GO:0016787">
    <property type="term" value="F:hydrolase activity"/>
    <property type="evidence" value="ECO:0007669"/>
    <property type="project" value="UniProtKB-KW"/>
</dbReference>